<dbReference type="GO" id="GO:0005829">
    <property type="term" value="C:cytosol"/>
    <property type="evidence" value="ECO:0007669"/>
    <property type="project" value="TreeGrafter"/>
</dbReference>
<dbReference type="FunFam" id="3.30.300.30:FF:000010">
    <property type="entry name" value="Enterobactin synthetase component F"/>
    <property type="match status" value="1"/>
</dbReference>
<dbReference type="NCBIfam" id="TIGR01733">
    <property type="entry name" value="AA-adenyl-dom"/>
    <property type="match status" value="2"/>
</dbReference>
<dbReference type="EMBL" id="OX336425">
    <property type="protein sequence ID" value="CAI2768941.1"/>
    <property type="molecule type" value="Genomic_DNA"/>
</dbReference>
<dbReference type="CDD" id="cd19531">
    <property type="entry name" value="LCL_NRPS-like"/>
    <property type="match status" value="2"/>
</dbReference>
<protein>
    <submittedName>
        <fullName evidence="6">Non ribosomal peptide synthetase</fullName>
    </submittedName>
</protein>
<evidence type="ECO:0000313" key="6">
    <source>
        <dbReference type="EMBL" id="CAI2768941.1"/>
    </source>
</evidence>
<dbReference type="InterPro" id="IPR010071">
    <property type="entry name" value="AA_adenyl_dom"/>
</dbReference>
<comment type="similarity">
    <text evidence="2">Belongs to the ATP-dependent AMP-binding enzyme family.</text>
</comment>
<dbReference type="Pfam" id="PF00501">
    <property type="entry name" value="AMP-binding"/>
    <property type="match status" value="2"/>
</dbReference>
<dbReference type="Proteomes" id="UP001152749">
    <property type="component" value="Chromosome"/>
</dbReference>
<feature type="domain" description="Carrier" evidence="5">
    <location>
        <begin position="2068"/>
        <end position="2143"/>
    </location>
</feature>
<dbReference type="InterPro" id="IPR009081">
    <property type="entry name" value="PP-bd_ACP"/>
</dbReference>
<dbReference type="FunFam" id="2.30.38.10:FF:000001">
    <property type="entry name" value="Non-ribosomal peptide synthetase PvdI"/>
    <property type="match status" value="1"/>
</dbReference>
<proteinExistence type="inferred from homology"/>
<dbReference type="InterPro" id="IPR036736">
    <property type="entry name" value="ACP-like_sf"/>
</dbReference>
<dbReference type="InterPro" id="IPR020845">
    <property type="entry name" value="AMP-binding_CS"/>
</dbReference>
<dbReference type="InterPro" id="IPR025110">
    <property type="entry name" value="AMP-bd_C"/>
</dbReference>
<dbReference type="Pfam" id="PF00668">
    <property type="entry name" value="Condensation"/>
    <property type="match status" value="2"/>
</dbReference>
<dbReference type="PROSITE" id="PS00455">
    <property type="entry name" value="AMP_BINDING"/>
    <property type="match status" value="2"/>
</dbReference>
<dbReference type="PANTHER" id="PTHR45527:SF1">
    <property type="entry name" value="FATTY ACID SYNTHASE"/>
    <property type="match status" value="1"/>
</dbReference>
<evidence type="ECO:0000256" key="2">
    <source>
        <dbReference type="ARBA" id="ARBA00006432"/>
    </source>
</evidence>
<accession>A0A9W4TKW1</accession>
<dbReference type="InterPro" id="IPR000873">
    <property type="entry name" value="AMP-dep_synth/lig_dom"/>
</dbReference>
<evidence type="ECO:0000256" key="4">
    <source>
        <dbReference type="ARBA" id="ARBA00022553"/>
    </source>
</evidence>
<evidence type="ECO:0000259" key="5">
    <source>
        <dbReference type="PROSITE" id="PS50075"/>
    </source>
</evidence>
<dbReference type="SUPFAM" id="SSF47336">
    <property type="entry name" value="ACP-like"/>
    <property type="match status" value="2"/>
</dbReference>
<keyword evidence="4" id="KW-0597">Phosphoprotein</keyword>
<dbReference type="Pfam" id="PF00550">
    <property type="entry name" value="PP-binding"/>
    <property type="match status" value="2"/>
</dbReference>
<dbReference type="GO" id="GO:0031177">
    <property type="term" value="F:phosphopantetheine binding"/>
    <property type="evidence" value="ECO:0007669"/>
    <property type="project" value="TreeGrafter"/>
</dbReference>
<dbReference type="Pfam" id="PF13193">
    <property type="entry name" value="AMP-binding_C"/>
    <property type="match status" value="1"/>
</dbReference>
<dbReference type="RefSeq" id="WP_263361443.1">
    <property type="nucleotide sequence ID" value="NZ_OX336425.1"/>
</dbReference>
<dbReference type="Gene3D" id="1.10.1200.10">
    <property type="entry name" value="ACP-like"/>
    <property type="match status" value="2"/>
</dbReference>
<dbReference type="GO" id="GO:0003824">
    <property type="term" value="F:catalytic activity"/>
    <property type="evidence" value="ECO:0007669"/>
    <property type="project" value="InterPro"/>
</dbReference>
<feature type="domain" description="Carrier" evidence="5">
    <location>
        <begin position="1026"/>
        <end position="1101"/>
    </location>
</feature>
<dbReference type="FunFam" id="3.30.559.10:FF:000012">
    <property type="entry name" value="Non-ribosomal peptide synthetase"/>
    <property type="match status" value="1"/>
</dbReference>
<dbReference type="Gene3D" id="3.40.50.980">
    <property type="match status" value="4"/>
</dbReference>
<dbReference type="InterPro" id="IPR045851">
    <property type="entry name" value="AMP-bd_C_sf"/>
</dbReference>
<keyword evidence="3" id="KW-0596">Phosphopantetheine</keyword>
<dbReference type="SUPFAM" id="SSF56801">
    <property type="entry name" value="Acetyl-CoA synthetase-like"/>
    <property type="match status" value="2"/>
</dbReference>
<evidence type="ECO:0000313" key="7">
    <source>
        <dbReference type="Proteomes" id="UP001152749"/>
    </source>
</evidence>
<dbReference type="FunFam" id="3.40.50.980:FF:000001">
    <property type="entry name" value="Non-ribosomal peptide synthetase"/>
    <property type="match status" value="2"/>
</dbReference>
<dbReference type="InterPro" id="IPR001242">
    <property type="entry name" value="Condensation_dom"/>
</dbReference>
<dbReference type="Gene3D" id="3.30.300.30">
    <property type="match status" value="2"/>
</dbReference>
<dbReference type="Gene3D" id="3.30.559.30">
    <property type="entry name" value="Nonribosomal peptide synthetase, condensation domain"/>
    <property type="match status" value="2"/>
</dbReference>
<organism evidence="6 7">
    <name type="scientific">Flavobacterium collinsii</name>
    <dbReference type="NCBI Taxonomy" id="1114861"/>
    <lineage>
        <taxon>Bacteria</taxon>
        <taxon>Pseudomonadati</taxon>
        <taxon>Bacteroidota</taxon>
        <taxon>Flavobacteriia</taxon>
        <taxon>Flavobacteriales</taxon>
        <taxon>Flavobacteriaceae</taxon>
        <taxon>Flavobacterium</taxon>
    </lineage>
</organism>
<dbReference type="PROSITE" id="PS50075">
    <property type="entry name" value="CARRIER"/>
    <property type="match status" value="2"/>
</dbReference>
<evidence type="ECO:0000256" key="1">
    <source>
        <dbReference type="ARBA" id="ARBA00001957"/>
    </source>
</evidence>
<sequence>MRELLATLRENKIHISLENENLKLKFDGDGIPDSILETIKKNKEQLILFLKNNNQPNRLISAIPKVERQEDYALSSAQHSIWLLSQIDVVALGYNISEIFKFKGTLNIEILELAIKEVIKRHEILRTVFKQNSFGEVRQFILSPSDFKFNLNYADVSNLEDPEKKLEKIIDDEIGYQFDLSSESLFRVNLIRTGSEEIVLCFVIQHIISDGWSINLLINEMLTFYMAFCQNKSIRLEPLRIQYKDYSEWQQNNLNSELLEKNKLFWTNQFNDELPVLELPTLKARPIVKTYNVNTLWHNYSDDFLSKLKMISKNGDTTLFSTLMSVMNLLLYRYSGQDDVILGTAIAGRENQELENQIGMYINTLAIRTKLNGSENFNELLSKVKNVLLQAFQHQDYPFNELINELKHKRSKNRSPLFDILVILQNQKSIQANEFKVSDLEISKISEYQNSTSQFDMKFEFFEMENGLKLGLEYNTDIYDSAFIHRFFSHFENIVDSIFQNSELPIGHLSYLSKEEVNQLLLGFNDTKMVYPNTKTVIDLFEDQVEKTPESIAVVFEEIELTYKELNERSNQLAHYLRENHAIQPDDLIAVKLDRSEKIIIAILGVLKSGAAYVPIDVNYPKERIAYIEKDSNSKIVIDEKVLEKFSEIQENFPKENIVKINNPHDLVYVIYTSGTTGNPKGVMVEHGNLVSSTISRIEFYQVQKTLLLISSYAFDSSVAVIWGGLINGGTLVIENESVIKDSESIVKRIIKSEVTDMLCVPSYYGFLFNELKKNKDSLKLKNLILAGEQVKLDLIASHKEDFESITLFNEYGPTEGTVWATVFKINDFENLVIPIGRPISNTQIYILDDNLEPVVIGGSGKLYVSGSGVARGYLNKPELTLEKFVPNPFIEGKRMYDTGDLACWLPDGNIEFLGRKDHQVKIRGYRIELGEIENTILQYSEDLKQVVVEVKENNQEKVLVAYFVSAANLEKAQLRSFLQEKLPDYMVPGFYIELEKLPLTPNGKIDRNALPGISVEDVIRKEYVGPRNKTEENLVLIWQEVLGIEQIGITDNFFELGGHSLIIAQVINRTHKQLGKTVSFKVFFANPTIEGLSKELQEKNFIAIPTATEAASYPLTSSQSRLWILSQLEGGSLAYNMPAAVKLTGVVDGTKFEESFKRLIARHEILRTSFKTDQSGDVRQYIVPTEQVNFTIAEQDYSARENQGEAIADYLQAINNEPFDLEQAPLVRASLIKLKEEEHVFFLSLHHIIGDGWSIEVLISEVVKTYNALTQGTEIALPELSLQYKDYAVWLNDEIQQEQYQASEHYWLEQFAGELPVLDLPSFKTRPLIQTYNGDSLTHRFSRVFLDKLKRFSKEQDLTLFMSLMAGINALLHKYTGQDDIIIGTPIAGREHPDLEHQIGLYLNTLAIRTQLKKETSFADLAASQKETLLGAYEYQSYPFDVLVGKLNLKRDTSRTALFDILVVLQNQGQLNNLNNEELANFQVSDYEFSRKTSQFDVSFTFAETEGLDLTIEYNTDIYDAYLIERMFTHFENLVTGALEQPEMPIHDIDYLTKEEEQELLVGFNNTAVAYPKDKTIIDLFEDQVAGTPNNIAVVFEETQLTYQELNEKANQLAFYLRDRYAVKSDDLIGIKLDRSEKMLIVILGILKSGAAYVPIDVNYPQERIAYIEKDSNSKIVIDEEALGVFTEVQQEYSKANPEKINKPHDLAYVIYTSGTTGNPKGVMVEHESLAIKLIHEKQLLGLSKDMKSCLMTNYVFDVSILEILLPLMIGGCIAVPRTEIILNSDEIVKFLESNQVTILQGTPTYFKNILISNDSISKIDCVTTICLGGESLDEKIFLKIKEIFPNASINNHYGPTETVIDATSYLNIKNFPKNIIGKPLDNTKVYMLDSNKKLQAIGVIGELYIGGLSLSRGYLNKNTLTEETFFSDPYNANGKMYKTGDLGRWLPDGNIEFIGRKDNQIKIRGYRVELGEIEKTILKASKIIKQAVVDVKIIKEEKFLVVYFTAHSKIDIYELKEAISSYLPDYMTPTYFVEIKEFFLNSNGKIDKTKFPEVSEDNLIKNVLVLPGNDLETQLLEFWRTVLNIEKISVTDNFFDVGGNSILVTKLYELLKKNISQDISITHLFSMNSIRLQAQYISQYKPESIKQEEIIEIDF</sequence>
<dbReference type="InterPro" id="IPR044894">
    <property type="entry name" value="TubC_N_sf"/>
</dbReference>
<dbReference type="InterPro" id="IPR041464">
    <property type="entry name" value="TubC_N"/>
</dbReference>
<dbReference type="Gene3D" id="1.10.10.1830">
    <property type="entry name" value="Non-ribosomal peptide synthase, adenylation domain"/>
    <property type="match status" value="1"/>
</dbReference>
<dbReference type="GO" id="GO:0043041">
    <property type="term" value="P:amino acid activation for nonribosomal peptide biosynthetic process"/>
    <property type="evidence" value="ECO:0007669"/>
    <property type="project" value="TreeGrafter"/>
</dbReference>
<comment type="cofactor">
    <cofactor evidence="1">
        <name>pantetheine 4'-phosphate</name>
        <dbReference type="ChEBI" id="CHEBI:47942"/>
    </cofactor>
</comment>
<dbReference type="SUPFAM" id="SSF52777">
    <property type="entry name" value="CoA-dependent acyltransferases"/>
    <property type="match status" value="4"/>
</dbReference>
<reference evidence="6" key="1">
    <citation type="submission" date="2022-09" db="EMBL/GenBank/DDBJ databases">
        <authorList>
            <person name="Duchaud E."/>
        </authorList>
    </citation>
    <scope>NUCLEOTIDE SEQUENCE</scope>
    <source>
        <strain evidence="6">TRV642</strain>
    </source>
</reference>
<dbReference type="PANTHER" id="PTHR45527">
    <property type="entry name" value="NONRIBOSOMAL PEPTIDE SYNTHETASE"/>
    <property type="match status" value="1"/>
</dbReference>
<dbReference type="FunFam" id="1.10.1200.10:FF:000005">
    <property type="entry name" value="Nonribosomal peptide synthetase 1"/>
    <property type="match status" value="1"/>
</dbReference>
<dbReference type="CDD" id="cd05930">
    <property type="entry name" value="A_NRPS"/>
    <property type="match status" value="2"/>
</dbReference>
<dbReference type="Gene3D" id="2.30.38.10">
    <property type="entry name" value="Luciferase, Domain 3"/>
    <property type="match status" value="2"/>
</dbReference>
<dbReference type="KEGG" id="fcs:TRV642_4260"/>
<dbReference type="Pfam" id="PF18563">
    <property type="entry name" value="TubC_N"/>
    <property type="match status" value="1"/>
</dbReference>
<dbReference type="NCBIfam" id="NF003417">
    <property type="entry name" value="PRK04813.1"/>
    <property type="match status" value="2"/>
</dbReference>
<dbReference type="InterPro" id="IPR023213">
    <property type="entry name" value="CAT-like_dom_sf"/>
</dbReference>
<dbReference type="GO" id="GO:0044550">
    <property type="term" value="P:secondary metabolite biosynthetic process"/>
    <property type="evidence" value="ECO:0007669"/>
    <property type="project" value="TreeGrafter"/>
</dbReference>
<dbReference type="Gene3D" id="3.30.559.10">
    <property type="entry name" value="Chloramphenicol acetyltransferase-like domain"/>
    <property type="match status" value="2"/>
</dbReference>
<gene>
    <name evidence="6" type="ORF">TRV642_4260</name>
</gene>
<name>A0A9W4TKW1_9FLAO</name>
<evidence type="ECO:0000256" key="3">
    <source>
        <dbReference type="ARBA" id="ARBA00022450"/>
    </source>
</evidence>